<reference evidence="3" key="1">
    <citation type="journal article" date="2014" name="Genome Announc.">
        <title>Genome sequence and annotation of Acremonium chrysogenum, producer of the beta-lactam antibiotic cephalosporin C.</title>
        <authorList>
            <person name="Terfehr D."/>
            <person name="Dahlmann T.A."/>
            <person name="Specht T."/>
            <person name="Zadra I."/>
            <person name="Kuernsteiner H."/>
            <person name="Kueck U."/>
        </authorList>
    </citation>
    <scope>NUCLEOTIDE SEQUENCE [LARGE SCALE GENOMIC DNA]</scope>
    <source>
        <strain evidence="3">ATCC 11550 / CBS 779.69 / DSM 880 / IAM 14645 / JCM 23072 / IMI 49137</strain>
    </source>
</reference>
<dbReference type="HOGENOM" id="CLU_2014571_0_0_1"/>
<sequence>MELEEARMRPRGCASCGPNTDTNTHGAEIEGRRTAESHASSPASSPRRPSNPDNNMISRMCGGQHQLNTDRAGRLRFFGPTSSLHLSESVVSSVLIGESYSSGRRHEWQDVLPREPQSHLFGH</sequence>
<feature type="compositionally biased region" description="Low complexity" evidence="1">
    <location>
        <begin position="39"/>
        <end position="48"/>
    </location>
</feature>
<evidence type="ECO:0000313" key="2">
    <source>
        <dbReference type="EMBL" id="KFH47089.1"/>
    </source>
</evidence>
<gene>
    <name evidence="2" type="ORF">ACRE_021380</name>
</gene>
<organism evidence="2 3">
    <name type="scientific">Hapsidospora chrysogenum (strain ATCC 11550 / CBS 779.69 / DSM 880 / IAM 14645 / JCM 23072 / IMI 49137)</name>
    <name type="common">Acremonium chrysogenum</name>
    <dbReference type="NCBI Taxonomy" id="857340"/>
    <lineage>
        <taxon>Eukaryota</taxon>
        <taxon>Fungi</taxon>
        <taxon>Dikarya</taxon>
        <taxon>Ascomycota</taxon>
        <taxon>Pezizomycotina</taxon>
        <taxon>Sordariomycetes</taxon>
        <taxon>Hypocreomycetidae</taxon>
        <taxon>Hypocreales</taxon>
        <taxon>Bionectriaceae</taxon>
        <taxon>Hapsidospora</taxon>
    </lineage>
</organism>
<protein>
    <submittedName>
        <fullName evidence="2">Uncharacterized protein</fullName>
    </submittedName>
</protein>
<feature type="compositionally biased region" description="Basic and acidic residues" evidence="1">
    <location>
        <begin position="27"/>
        <end position="36"/>
    </location>
</feature>
<comment type="caution">
    <text evidence="2">The sequence shown here is derived from an EMBL/GenBank/DDBJ whole genome shotgun (WGS) entry which is preliminary data.</text>
</comment>
<dbReference type="EMBL" id="JPKY01000013">
    <property type="protein sequence ID" value="KFH47089.1"/>
    <property type="molecule type" value="Genomic_DNA"/>
</dbReference>
<dbReference type="STRING" id="857340.A0A086TCK7"/>
<feature type="compositionally biased region" description="Basic and acidic residues" evidence="1">
    <location>
        <begin position="104"/>
        <end position="117"/>
    </location>
</feature>
<accession>A0A086TCK7</accession>
<feature type="region of interest" description="Disordered" evidence="1">
    <location>
        <begin position="1"/>
        <end position="64"/>
    </location>
</feature>
<dbReference type="Proteomes" id="UP000029964">
    <property type="component" value="Unassembled WGS sequence"/>
</dbReference>
<name>A0A086TCK7_HAPC1</name>
<evidence type="ECO:0000313" key="3">
    <source>
        <dbReference type="Proteomes" id="UP000029964"/>
    </source>
</evidence>
<feature type="region of interest" description="Disordered" evidence="1">
    <location>
        <begin position="101"/>
        <end position="123"/>
    </location>
</feature>
<evidence type="ECO:0000256" key="1">
    <source>
        <dbReference type="SAM" id="MobiDB-lite"/>
    </source>
</evidence>
<proteinExistence type="predicted"/>
<keyword evidence="3" id="KW-1185">Reference proteome</keyword>
<dbReference type="AlphaFoldDB" id="A0A086TCK7"/>
<dbReference type="OrthoDB" id="2154091at2759"/>